<evidence type="ECO:0000259" key="2">
    <source>
        <dbReference type="Pfam" id="PF00589"/>
    </source>
</evidence>
<dbReference type="GO" id="GO:0003677">
    <property type="term" value="F:DNA binding"/>
    <property type="evidence" value="ECO:0007669"/>
    <property type="project" value="InterPro"/>
</dbReference>
<dbReference type="Gene3D" id="1.10.443.10">
    <property type="entry name" value="Intergrase catalytic core"/>
    <property type="match status" value="1"/>
</dbReference>
<dbReference type="Pfam" id="PF00589">
    <property type="entry name" value="Phage_integrase"/>
    <property type="match status" value="1"/>
</dbReference>
<dbReference type="STRING" id="329726.AM1_1777"/>
<protein>
    <recommendedName>
        <fullName evidence="2">Tyr recombinase domain-containing protein</fullName>
    </recommendedName>
</protein>
<dbReference type="AlphaFoldDB" id="B0CCB3"/>
<feature type="domain" description="Tyr recombinase" evidence="2">
    <location>
        <begin position="6"/>
        <end position="63"/>
    </location>
</feature>
<name>B0CCB3_ACAM1</name>
<dbReference type="eggNOG" id="COG0582">
    <property type="taxonomic scope" value="Bacteria"/>
</dbReference>
<evidence type="ECO:0000256" key="1">
    <source>
        <dbReference type="ARBA" id="ARBA00023172"/>
    </source>
</evidence>
<dbReference type="InterPro" id="IPR002104">
    <property type="entry name" value="Integrase_catalytic"/>
</dbReference>
<dbReference type="InterPro" id="IPR011010">
    <property type="entry name" value="DNA_brk_join_enz"/>
</dbReference>
<reference evidence="3 4" key="1">
    <citation type="journal article" date="2008" name="Proc. Natl. Acad. Sci. U.S.A.">
        <title>Niche adaptation and genome expansion in the chlorophyll d-producing cyanobacterium Acaryochloris marina.</title>
        <authorList>
            <person name="Swingley W.D."/>
            <person name="Chen M."/>
            <person name="Cheung P.C."/>
            <person name="Conrad A.L."/>
            <person name="Dejesa L.C."/>
            <person name="Hao J."/>
            <person name="Honchak B.M."/>
            <person name="Karbach L.E."/>
            <person name="Kurdoglu A."/>
            <person name="Lahiri S."/>
            <person name="Mastrian S.D."/>
            <person name="Miyashita H."/>
            <person name="Page L."/>
            <person name="Ramakrishna P."/>
            <person name="Satoh S."/>
            <person name="Sattley W.M."/>
            <person name="Shimada Y."/>
            <person name="Taylor H.L."/>
            <person name="Tomo T."/>
            <person name="Tsuchiya T."/>
            <person name="Wang Z.T."/>
            <person name="Raymond J."/>
            <person name="Mimuro M."/>
            <person name="Blankenship R.E."/>
            <person name="Touchman J.W."/>
        </authorList>
    </citation>
    <scope>NUCLEOTIDE SEQUENCE [LARGE SCALE GENOMIC DNA]</scope>
    <source>
        <strain evidence="4">MBIC 11017</strain>
    </source>
</reference>
<keyword evidence="1" id="KW-0233">DNA recombination</keyword>
<dbReference type="InterPro" id="IPR013762">
    <property type="entry name" value="Integrase-like_cat_sf"/>
</dbReference>
<dbReference type="RefSeq" id="WP_012162309.1">
    <property type="nucleotide sequence ID" value="NC_009925.1"/>
</dbReference>
<proteinExistence type="predicted"/>
<organism evidence="3 4">
    <name type="scientific">Acaryochloris marina (strain MBIC 11017)</name>
    <dbReference type="NCBI Taxonomy" id="329726"/>
    <lineage>
        <taxon>Bacteria</taxon>
        <taxon>Bacillati</taxon>
        <taxon>Cyanobacteriota</taxon>
        <taxon>Cyanophyceae</taxon>
        <taxon>Acaryochloridales</taxon>
        <taxon>Acaryochloridaceae</taxon>
        <taxon>Acaryochloris</taxon>
    </lineage>
</organism>
<dbReference type="Proteomes" id="UP000000268">
    <property type="component" value="Chromosome"/>
</dbReference>
<dbReference type="EMBL" id="CP000828">
    <property type="protein sequence ID" value="ABW26798.1"/>
    <property type="molecule type" value="Genomic_DNA"/>
</dbReference>
<dbReference type="KEGG" id="amr:AM1_1777"/>
<keyword evidence="4" id="KW-1185">Reference proteome</keyword>
<dbReference type="SUPFAM" id="SSF56349">
    <property type="entry name" value="DNA breaking-rejoining enzymes"/>
    <property type="match status" value="1"/>
</dbReference>
<evidence type="ECO:0000313" key="3">
    <source>
        <dbReference type="EMBL" id="ABW26798.1"/>
    </source>
</evidence>
<dbReference type="GO" id="GO:0006310">
    <property type="term" value="P:DNA recombination"/>
    <property type="evidence" value="ECO:0007669"/>
    <property type="project" value="UniProtKB-KW"/>
</dbReference>
<dbReference type="HOGENOM" id="CLU_168179_1_0_3"/>
<gene>
    <name evidence="3" type="ordered locus">AM1_1777</name>
</gene>
<evidence type="ECO:0000313" key="4">
    <source>
        <dbReference type="Proteomes" id="UP000000268"/>
    </source>
</evidence>
<dbReference type="GO" id="GO:0015074">
    <property type="term" value="P:DNA integration"/>
    <property type="evidence" value="ECO:0007669"/>
    <property type="project" value="InterPro"/>
</dbReference>
<accession>B0CCB3</accession>
<sequence length="78" mass="9294">MVRLPTVTNMVKRWCRLVGLKGHYGSHTLRKTWGYWQYKWHTPIPLVMEAFGHKSQQQTMAYLGIQSRDVARIFEMEL</sequence>